<proteinExistence type="inferred from homology"/>
<dbReference type="PANTHER" id="PTHR43685">
    <property type="entry name" value="GLYCOSYLTRANSFERASE"/>
    <property type="match status" value="1"/>
</dbReference>
<reference evidence="5" key="1">
    <citation type="journal article" date="2015" name="J. Bacteriol.">
        <title>Variations in O-Antigen Biosynthesis and O-Acetylation Associated with Altered Phage Sensitivity in Escherichia coli 4s.</title>
        <authorList>
            <person name="Knirel Y.A."/>
            <person name="Prokhorov N.S."/>
            <person name="Shashkov A.S."/>
            <person name="Ovchinnikova O.G."/>
            <person name="Zdorovenko E.L."/>
            <person name="Liu B."/>
            <person name="Kostryukova E.S."/>
            <person name="Larin A.K."/>
            <person name="Golomidova A.K."/>
            <person name="Letarov A.V."/>
        </authorList>
    </citation>
    <scope>NUCLEOTIDE SEQUENCE</scope>
    <source>
        <strain evidence="5">4s</strain>
    </source>
</reference>
<dbReference type="EMBL" id="KM822859">
    <property type="protein sequence ID" value="AJA36207.1"/>
    <property type="molecule type" value="Genomic_DNA"/>
</dbReference>
<dbReference type="InterPro" id="IPR001173">
    <property type="entry name" value="Glyco_trans_2-like"/>
</dbReference>
<sequence>MKKTIILIPVYNDKGDLLKTLNSINEDDDNFEILIIDDGSVIPLTLPREKYKFKINVFRLSENMGITKALNTGLDIISNRKDIDYIARLDAGDIQQPNRITIQKKTFESDSELVMLGTNVKFYDTNNNYLFDTKLPLTDIQIKKEKYIRSCFIHPSVMFTKRIIDQGMRYSTKFPAAEDYEFFLRIILNYKVANLDKPYVYCFDRATGISIRKRNIQINSVLKCLFKHRDYTSTYWYFGVFKVLMQKIFPRKVFNIIKSKQK</sequence>
<organism evidence="5">
    <name type="scientific">Escherichia coli</name>
    <dbReference type="NCBI Taxonomy" id="562"/>
    <lineage>
        <taxon>Bacteria</taxon>
        <taxon>Pseudomonadati</taxon>
        <taxon>Pseudomonadota</taxon>
        <taxon>Gammaproteobacteria</taxon>
        <taxon>Enterobacterales</taxon>
        <taxon>Enterobacteriaceae</taxon>
        <taxon>Escherichia</taxon>
    </lineage>
</organism>
<keyword evidence="3 5" id="KW-0808">Transferase</keyword>
<protein>
    <submittedName>
        <fullName evidence="5">Glycosyltransferase</fullName>
    </submittedName>
</protein>
<evidence type="ECO:0000259" key="4">
    <source>
        <dbReference type="Pfam" id="PF00535"/>
    </source>
</evidence>
<comment type="similarity">
    <text evidence="1">Belongs to the glycosyltransferase 2 family.</text>
</comment>
<evidence type="ECO:0000256" key="2">
    <source>
        <dbReference type="ARBA" id="ARBA00022676"/>
    </source>
</evidence>
<name>A0A0A7RLX4_ECOLX</name>
<gene>
    <name evidence="5" type="primary">wclI</name>
    <name evidence="5" type="ORF">4sL04</name>
</gene>
<dbReference type="RefSeq" id="WP_050864010.1">
    <property type="nucleotide sequence ID" value="NZ_BDLJ01000009.1"/>
</dbReference>
<dbReference type="EMBL" id="KM822857">
    <property type="protein sequence ID" value="AJA36180.1"/>
    <property type="molecule type" value="Genomic_DNA"/>
</dbReference>
<dbReference type="AlphaFoldDB" id="A0A0A7RLX4"/>
<feature type="domain" description="Glycosyltransferase 2-like" evidence="4">
    <location>
        <begin position="6"/>
        <end position="164"/>
    </location>
</feature>
<dbReference type="PANTHER" id="PTHR43685:SF5">
    <property type="entry name" value="GLYCOSYLTRANSFERASE EPSE-RELATED"/>
    <property type="match status" value="1"/>
</dbReference>
<dbReference type="Pfam" id="PF00535">
    <property type="entry name" value="Glycos_transf_2"/>
    <property type="match status" value="1"/>
</dbReference>
<dbReference type="SUPFAM" id="SSF53448">
    <property type="entry name" value="Nucleotide-diphospho-sugar transferases"/>
    <property type="match status" value="1"/>
</dbReference>
<evidence type="ECO:0000313" key="5">
    <source>
        <dbReference type="EMBL" id="AJA36207.1"/>
    </source>
</evidence>
<dbReference type="InterPro" id="IPR050834">
    <property type="entry name" value="Glycosyltransf_2"/>
</dbReference>
<evidence type="ECO:0000256" key="3">
    <source>
        <dbReference type="ARBA" id="ARBA00022679"/>
    </source>
</evidence>
<dbReference type="GO" id="GO:0016757">
    <property type="term" value="F:glycosyltransferase activity"/>
    <property type="evidence" value="ECO:0007669"/>
    <property type="project" value="UniProtKB-KW"/>
</dbReference>
<dbReference type="Gene3D" id="3.90.550.10">
    <property type="entry name" value="Spore Coat Polysaccharide Biosynthesis Protein SpsA, Chain A"/>
    <property type="match status" value="1"/>
</dbReference>
<keyword evidence="2" id="KW-0328">Glycosyltransferase</keyword>
<dbReference type="InterPro" id="IPR029044">
    <property type="entry name" value="Nucleotide-diphossugar_trans"/>
</dbReference>
<evidence type="ECO:0000256" key="1">
    <source>
        <dbReference type="ARBA" id="ARBA00006739"/>
    </source>
</evidence>
<accession>A0A0A7RLX4</accession>
<dbReference type="PATRIC" id="fig|562.7412.peg.1260"/>
<dbReference type="EMBL" id="KM822858">
    <property type="protein sequence ID" value="AJA36194.1"/>
    <property type="molecule type" value="Genomic_DNA"/>
</dbReference>